<accession>A0ABD5GWG3</accession>
<dbReference type="Proteomes" id="UP001269984">
    <property type="component" value="Unassembled WGS sequence"/>
</dbReference>
<dbReference type="AlphaFoldDB" id="A0ABD5GWG3"/>
<dbReference type="RefSeq" id="WP_267445192.1">
    <property type="nucleotide sequence ID" value="NZ_CP176818.1"/>
</dbReference>
<evidence type="ECO:0000313" key="2">
    <source>
        <dbReference type="Proteomes" id="UP001269984"/>
    </source>
</evidence>
<sequence>MNMELTTSGPTLNRYSLTIPSCPHKLDVERFEGLEQLSVRYHYSVRFISSIEFEL</sequence>
<evidence type="ECO:0008006" key="3">
    <source>
        <dbReference type="Google" id="ProtNLM"/>
    </source>
</evidence>
<name>A0ABD5GWG3_9ENTR</name>
<organism evidence="1 2">
    <name type="scientific">Citrobacter portucalensis</name>
    <dbReference type="NCBI Taxonomy" id="1639133"/>
    <lineage>
        <taxon>Bacteria</taxon>
        <taxon>Pseudomonadati</taxon>
        <taxon>Pseudomonadota</taxon>
        <taxon>Gammaproteobacteria</taxon>
        <taxon>Enterobacterales</taxon>
        <taxon>Enterobacteriaceae</taxon>
        <taxon>Citrobacter</taxon>
        <taxon>Citrobacter freundii complex</taxon>
    </lineage>
</organism>
<comment type="caution">
    <text evidence="1">The sequence shown here is derived from an EMBL/GenBank/DDBJ whole genome shotgun (WGS) entry which is preliminary data.</text>
</comment>
<reference evidence="1 2" key="1">
    <citation type="submission" date="2023-10" db="EMBL/GenBank/DDBJ databases">
        <title>Fecal carriage and genetic characteristics of carbapenem-resistant Enterobacterales among healthy adults from four provinces of China.</title>
        <authorList>
            <person name="Li Y."/>
            <person name="Zhang R."/>
        </authorList>
    </citation>
    <scope>NUCLEOTIDE SEQUENCE [LARGE SCALE GENOMIC DNA]</scope>
    <source>
        <strain evidence="1 2">HN-71</strain>
    </source>
</reference>
<gene>
    <name evidence="1" type="ORF">RYZ90_06625</name>
</gene>
<proteinExistence type="predicted"/>
<dbReference type="Gene3D" id="2.30.110.50">
    <property type="match status" value="1"/>
</dbReference>
<protein>
    <recommendedName>
        <fullName evidence="3">Type VI secretion system tip protein VgrG</fullName>
    </recommendedName>
</protein>
<dbReference type="EMBL" id="JAWPAZ010000002">
    <property type="protein sequence ID" value="MDW2633521.1"/>
    <property type="molecule type" value="Genomic_DNA"/>
</dbReference>
<evidence type="ECO:0000313" key="1">
    <source>
        <dbReference type="EMBL" id="MDW2633521.1"/>
    </source>
</evidence>